<evidence type="ECO:0000313" key="1">
    <source>
        <dbReference type="EMBL" id="SEN22249.1"/>
    </source>
</evidence>
<name>A0A1H8ERV8_9RHOB</name>
<organism evidence="1 2">
    <name type="scientific">Pseudorhodobacter antarcticus</name>
    <dbReference type="NCBI Taxonomy" id="1077947"/>
    <lineage>
        <taxon>Bacteria</taxon>
        <taxon>Pseudomonadati</taxon>
        <taxon>Pseudomonadota</taxon>
        <taxon>Alphaproteobacteria</taxon>
        <taxon>Rhodobacterales</taxon>
        <taxon>Paracoccaceae</taxon>
        <taxon>Pseudorhodobacter</taxon>
    </lineage>
</organism>
<dbReference type="OrthoDB" id="9964838at2"/>
<dbReference type="EMBL" id="FOCO01000009">
    <property type="protein sequence ID" value="SEN22249.1"/>
    <property type="molecule type" value="Genomic_DNA"/>
</dbReference>
<dbReference type="Proteomes" id="UP000183002">
    <property type="component" value="Unassembled WGS sequence"/>
</dbReference>
<dbReference type="STRING" id="1077947.SAMN05216227_100987"/>
<dbReference type="RefSeq" id="WP_074818516.1">
    <property type="nucleotide sequence ID" value="NZ_FOCO01000009.1"/>
</dbReference>
<evidence type="ECO:0000313" key="2">
    <source>
        <dbReference type="Proteomes" id="UP000183002"/>
    </source>
</evidence>
<reference evidence="1 2" key="1">
    <citation type="submission" date="2016-10" db="EMBL/GenBank/DDBJ databases">
        <authorList>
            <person name="de Groot N.N."/>
        </authorList>
    </citation>
    <scope>NUCLEOTIDE SEQUENCE [LARGE SCALE GENOMIC DNA]</scope>
    <source>
        <strain evidence="1 2">CGMCC 1.10836</strain>
    </source>
</reference>
<dbReference type="AlphaFoldDB" id="A0A1H8ERV8"/>
<protein>
    <submittedName>
        <fullName evidence="1">Uncharacterized protein</fullName>
    </submittedName>
</protein>
<gene>
    <name evidence="1" type="ORF">SAMN05216227_100987</name>
</gene>
<accession>A0A1H8ERV8</accession>
<sequence>MHDAAKAMFQKVCLANIDHIPTLPRVLPEMGFVETHRLGHNTGPEDTSTLFQNPYMPFAFSCFEGRKDWPRVVNLVVSDTSEAREGLLTFVKSQSALTETTQQVWKKNGVVSSAAPQPVIQRSVLVGQADWRARDGFRDPALPVHVEWRPCGRVEPRAKHLAKRSPPPAEQAALIAEGTPLQKMVSLFMEVAVDNAPDLCAIANAARAGVCGRNQRCHLWLVLRRTRRRVQTYGHLC</sequence>
<proteinExistence type="predicted"/>
<keyword evidence="2" id="KW-1185">Reference proteome</keyword>